<name>A0A1I7AKD6_9ACTN</name>
<dbReference type="AlphaFoldDB" id="A0A1I7AKD6"/>
<dbReference type="InterPro" id="IPR007138">
    <property type="entry name" value="ABM_dom"/>
</dbReference>
<evidence type="ECO:0000259" key="1">
    <source>
        <dbReference type="Pfam" id="PF03992"/>
    </source>
</evidence>
<organism evidence="2 3">
    <name type="scientific">Actinopolyspora righensis</name>
    <dbReference type="NCBI Taxonomy" id="995060"/>
    <lineage>
        <taxon>Bacteria</taxon>
        <taxon>Bacillati</taxon>
        <taxon>Actinomycetota</taxon>
        <taxon>Actinomycetes</taxon>
        <taxon>Actinopolysporales</taxon>
        <taxon>Actinopolysporaceae</taxon>
        <taxon>Actinopolyspora</taxon>
        <taxon>Actinopolyspora alba group</taxon>
    </lineage>
</organism>
<dbReference type="Pfam" id="PF03992">
    <property type="entry name" value="ABM"/>
    <property type="match status" value="1"/>
</dbReference>
<dbReference type="EMBL" id="FPAT01000007">
    <property type="protein sequence ID" value="SFT75334.1"/>
    <property type="molecule type" value="Genomic_DNA"/>
</dbReference>
<dbReference type="SUPFAM" id="SSF54909">
    <property type="entry name" value="Dimeric alpha+beta barrel"/>
    <property type="match status" value="2"/>
</dbReference>
<dbReference type="Gene3D" id="3.30.70.100">
    <property type="match status" value="1"/>
</dbReference>
<dbReference type="Proteomes" id="UP000199165">
    <property type="component" value="Unassembled WGS sequence"/>
</dbReference>
<sequence length="195" mass="21700">MIHVLRLSITASDELVARHLEAHREWVRRNCDAGLILLAGPAVNGGGTVVTADLSDEGVRRLIEDDPWHQHDVATYEWTSFDGRYASPGVITATGMNEQVLLINVATTDDAEESVEALAKTVDHVSHAPGFQGSRLLTSLDGDAIVNFAMWSSKPHFDAIFDDPEFRRRYGVFAETTNHAKFRLYRTSRIISPRN</sequence>
<gene>
    <name evidence="2" type="ORF">SAMN04487904_107147</name>
</gene>
<feature type="domain" description="ABM" evidence="1">
    <location>
        <begin position="108"/>
        <end position="168"/>
    </location>
</feature>
<reference evidence="3" key="1">
    <citation type="submission" date="2016-10" db="EMBL/GenBank/DDBJ databases">
        <authorList>
            <person name="Varghese N."/>
            <person name="Submissions S."/>
        </authorList>
    </citation>
    <scope>NUCLEOTIDE SEQUENCE [LARGE SCALE GENOMIC DNA]</scope>
    <source>
        <strain evidence="3">DSM 45501</strain>
    </source>
</reference>
<protein>
    <submittedName>
        <fullName evidence="2">Uncharacterized conserved protein YciI, contains a putative active-site phosphohistidine</fullName>
    </submittedName>
</protein>
<keyword evidence="3" id="KW-1185">Reference proteome</keyword>
<dbReference type="InterPro" id="IPR011008">
    <property type="entry name" value="Dimeric_a/b-barrel"/>
</dbReference>
<evidence type="ECO:0000313" key="3">
    <source>
        <dbReference type="Proteomes" id="UP000199165"/>
    </source>
</evidence>
<evidence type="ECO:0000313" key="2">
    <source>
        <dbReference type="EMBL" id="SFT75334.1"/>
    </source>
</evidence>
<dbReference type="RefSeq" id="WP_092978633.1">
    <property type="nucleotide sequence ID" value="NZ_FPAT01000007.1"/>
</dbReference>
<dbReference type="STRING" id="995060.SAMN04487904_107147"/>
<accession>A0A1I7AKD6</accession>
<proteinExistence type="predicted"/>